<dbReference type="AlphaFoldDB" id="A0A6G0X0U2"/>
<keyword evidence="3 4" id="KW-0408">Iron</keyword>
<organism evidence="6 7">
    <name type="scientific">Aphanomyces euteiches</name>
    <dbReference type="NCBI Taxonomy" id="100861"/>
    <lineage>
        <taxon>Eukaryota</taxon>
        <taxon>Sar</taxon>
        <taxon>Stramenopiles</taxon>
        <taxon>Oomycota</taxon>
        <taxon>Saprolegniomycetes</taxon>
        <taxon>Saprolegniales</taxon>
        <taxon>Verrucalvaceae</taxon>
        <taxon>Aphanomyces</taxon>
    </lineage>
</organism>
<feature type="transmembrane region" description="Helical" evidence="5">
    <location>
        <begin position="6"/>
        <end position="30"/>
    </location>
</feature>
<dbReference type="GO" id="GO:0004497">
    <property type="term" value="F:monooxygenase activity"/>
    <property type="evidence" value="ECO:0007669"/>
    <property type="project" value="UniProtKB-KW"/>
</dbReference>
<evidence type="ECO:0000256" key="2">
    <source>
        <dbReference type="ARBA" id="ARBA00010617"/>
    </source>
</evidence>
<dbReference type="PANTHER" id="PTHR24305">
    <property type="entry name" value="CYTOCHROME P450"/>
    <property type="match status" value="1"/>
</dbReference>
<dbReference type="GO" id="GO:0016705">
    <property type="term" value="F:oxidoreductase activity, acting on paired donors, with incorporation or reduction of molecular oxygen"/>
    <property type="evidence" value="ECO:0007669"/>
    <property type="project" value="InterPro"/>
</dbReference>
<sequence>MLDVTPSILFSPLVAVSTLVVGAILFHCLWKSHQYSHLPQPPASSYLLGHVFDTWGSIAQWKTRGNYPEPFLSWIKQYGGAIHLREVHVHAVLVTDPVAIQHILVSNGTNYPRKPVTMAYMRDKNLGESLSGVEGKQHDALRKWMNPLVTVSNIKSFIGIFNSQAQLYCQNALEPACDHKAPVDLSKMLDKLMLSIVGLTVLGIDFDASPVALEAYEQSMFAISPLMLIGTFTIRGFLSFPIPGLMKRRNAKATLKRIVKQIIQDKLAAASSEAPKDLLDMMLPHSTIDEAVAHTVTFISGGYDTSSSSLSFVFGTLASHPKVVAVVRSEFNKVVSKHGSLSSWEAVAELTHTQAVIQVTMRLNSTSFTNFHRIAKTEDHVPMSDGSTVLIPKGTTIYMNMAAMHRNPKYWSKPEAFIPNRFVEGTPEWNADLALRGGKPHAFHYMPFSFGNKSCIGQRFAMVEMQVIVATLLSKYEFTPTSKTDMRQGFGGVTIRPANLEMTVRRAISPCA</sequence>
<dbReference type="InterPro" id="IPR036396">
    <property type="entry name" value="Cyt_P450_sf"/>
</dbReference>
<keyword evidence="3 4" id="KW-0479">Metal-binding</keyword>
<evidence type="ECO:0000313" key="7">
    <source>
        <dbReference type="Proteomes" id="UP000481153"/>
    </source>
</evidence>
<name>A0A6G0X0U2_9STRA</name>
<gene>
    <name evidence="6" type="ORF">Ae201684_009732</name>
</gene>
<comment type="cofactor">
    <cofactor evidence="1 3">
        <name>heme</name>
        <dbReference type="ChEBI" id="CHEBI:30413"/>
    </cofactor>
</comment>
<feature type="binding site" description="axial binding residue" evidence="3">
    <location>
        <position position="455"/>
    </location>
    <ligand>
        <name>heme</name>
        <dbReference type="ChEBI" id="CHEBI:30413"/>
    </ligand>
    <ligandPart>
        <name>Fe</name>
        <dbReference type="ChEBI" id="CHEBI:18248"/>
    </ligandPart>
</feature>
<comment type="caution">
    <text evidence="6">The sequence shown here is derived from an EMBL/GenBank/DDBJ whole genome shotgun (WGS) entry which is preliminary data.</text>
</comment>
<evidence type="ECO:0000256" key="5">
    <source>
        <dbReference type="SAM" id="Phobius"/>
    </source>
</evidence>
<dbReference type="InterPro" id="IPR017972">
    <property type="entry name" value="Cyt_P450_CS"/>
</dbReference>
<keyword evidence="5" id="KW-0472">Membrane</keyword>
<dbReference type="PRINTS" id="PR00463">
    <property type="entry name" value="EP450I"/>
</dbReference>
<evidence type="ECO:0000256" key="4">
    <source>
        <dbReference type="RuleBase" id="RU000461"/>
    </source>
</evidence>
<protein>
    <recommendedName>
        <fullName evidence="8">Cytochrome P450</fullName>
    </recommendedName>
</protein>
<keyword evidence="5" id="KW-1133">Transmembrane helix</keyword>
<comment type="similarity">
    <text evidence="2 4">Belongs to the cytochrome P450 family.</text>
</comment>
<dbReference type="InterPro" id="IPR001128">
    <property type="entry name" value="Cyt_P450"/>
</dbReference>
<dbReference type="PANTHER" id="PTHR24305:SF166">
    <property type="entry name" value="CYTOCHROME P450 12A4, MITOCHONDRIAL-RELATED"/>
    <property type="match status" value="1"/>
</dbReference>
<dbReference type="Proteomes" id="UP000481153">
    <property type="component" value="Unassembled WGS sequence"/>
</dbReference>
<evidence type="ECO:0000256" key="1">
    <source>
        <dbReference type="ARBA" id="ARBA00001971"/>
    </source>
</evidence>
<evidence type="ECO:0008006" key="8">
    <source>
        <dbReference type="Google" id="ProtNLM"/>
    </source>
</evidence>
<dbReference type="PRINTS" id="PR00385">
    <property type="entry name" value="P450"/>
</dbReference>
<dbReference type="Pfam" id="PF00067">
    <property type="entry name" value="p450"/>
    <property type="match status" value="1"/>
</dbReference>
<evidence type="ECO:0000313" key="6">
    <source>
        <dbReference type="EMBL" id="KAF0733492.1"/>
    </source>
</evidence>
<dbReference type="EMBL" id="VJMJ01000122">
    <property type="protein sequence ID" value="KAF0733492.1"/>
    <property type="molecule type" value="Genomic_DNA"/>
</dbReference>
<keyword evidence="3 4" id="KW-0349">Heme</keyword>
<accession>A0A6G0X0U2</accession>
<dbReference type="PROSITE" id="PS00086">
    <property type="entry name" value="CYTOCHROME_P450"/>
    <property type="match status" value="1"/>
</dbReference>
<dbReference type="VEuPathDB" id="FungiDB:AeMF1_017077"/>
<dbReference type="InterPro" id="IPR050121">
    <property type="entry name" value="Cytochrome_P450_monoxygenase"/>
</dbReference>
<keyword evidence="4" id="KW-0503">Monooxygenase</keyword>
<dbReference type="SUPFAM" id="SSF48264">
    <property type="entry name" value="Cytochrome P450"/>
    <property type="match status" value="1"/>
</dbReference>
<dbReference type="GO" id="GO:0005506">
    <property type="term" value="F:iron ion binding"/>
    <property type="evidence" value="ECO:0007669"/>
    <property type="project" value="InterPro"/>
</dbReference>
<dbReference type="Gene3D" id="1.10.630.10">
    <property type="entry name" value="Cytochrome P450"/>
    <property type="match status" value="1"/>
</dbReference>
<keyword evidence="5" id="KW-0812">Transmembrane</keyword>
<proteinExistence type="inferred from homology"/>
<dbReference type="InterPro" id="IPR002401">
    <property type="entry name" value="Cyt_P450_E_grp-I"/>
</dbReference>
<dbReference type="GO" id="GO:0020037">
    <property type="term" value="F:heme binding"/>
    <property type="evidence" value="ECO:0007669"/>
    <property type="project" value="InterPro"/>
</dbReference>
<reference evidence="6 7" key="1">
    <citation type="submission" date="2019-07" db="EMBL/GenBank/DDBJ databases">
        <title>Genomics analysis of Aphanomyces spp. identifies a new class of oomycete effector associated with host adaptation.</title>
        <authorList>
            <person name="Gaulin E."/>
        </authorList>
    </citation>
    <scope>NUCLEOTIDE SEQUENCE [LARGE SCALE GENOMIC DNA]</scope>
    <source>
        <strain evidence="6 7">ATCC 201684</strain>
    </source>
</reference>
<keyword evidence="4" id="KW-0560">Oxidoreductase</keyword>
<keyword evidence="7" id="KW-1185">Reference proteome</keyword>
<evidence type="ECO:0000256" key="3">
    <source>
        <dbReference type="PIRSR" id="PIRSR602401-1"/>
    </source>
</evidence>